<evidence type="ECO:0000313" key="2">
    <source>
        <dbReference type="EMBL" id="AJL34029.1"/>
    </source>
</evidence>
<sequence length="72" mass="8784">MLLTYTVIILTCIFYKLAPDKYWPIYMFFIIMIYIVHMYEKLDIHEKSQFWNDTMARLSGRPVPALMCKCFY</sequence>
<accession>A0A0C5AW83</accession>
<organismHost>
    <name type="scientific">Ornithodoros moubata</name>
    <name type="common">Soft tick</name>
    <name type="synonym">Argasid tick</name>
    <dbReference type="NCBI Taxonomy" id="6938"/>
</organismHost>
<organismHost>
    <name type="scientific">Phacochoerus africanus</name>
    <name type="common">Warthog</name>
    <dbReference type="NCBI Taxonomy" id="41426"/>
</organismHost>
<dbReference type="Proteomes" id="UP000105860">
    <property type="component" value="Segment"/>
</dbReference>
<reference evidence="2 3" key="1">
    <citation type="journal article" date="2015" name="Virus Genes">
        <title>Comparative analysis of the complete genome sequences of Kenyan African swine fever virus isolates within p72 genotypes IX and X.</title>
        <authorList>
            <person name="Bishop R.P."/>
            <person name="Fleischauer C."/>
            <person name="de Villiers E.P."/>
            <person name="Okoth E.A."/>
            <person name="Arias M."/>
            <person name="Gallardo C."/>
            <person name="Upton C."/>
        </authorList>
    </citation>
    <scope>NUCLEOTIDE SEQUENCE [LARGE SCALE GENOMIC DNA]</scope>
    <source>
        <strain evidence="2">Ken05/Tk1</strain>
    </source>
</reference>
<gene>
    <name evidence="2" type="primary">BA71V-X69R</name>
</gene>
<organismHost>
    <name type="scientific">Potamochoerus larvatus</name>
    <name type="common">Bushpig</name>
    <dbReference type="NCBI Taxonomy" id="273792"/>
</organismHost>
<dbReference type="EMBL" id="KM111294">
    <property type="protein sequence ID" value="AJL34029.1"/>
    <property type="molecule type" value="Genomic_DNA"/>
</dbReference>
<dbReference type="KEGG" id="vg:41901554"/>
<feature type="transmembrane region" description="Helical" evidence="1">
    <location>
        <begin position="23"/>
        <end position="39"/>
    </location>
</feature>
<organism evidence="2 3">
    <name type="scientific">African swine fever virus</name>
    <name type="common">ASFV</name>
    <dbReference type="NCBI Taxonomy" id="10497"/>
    <lineage>
        <taxon>Viruses</taxon>
        <taxon>Varidnaviria</taxon>
        <taxon>Bamfordvirae</taxon>
        <taxon>Nucleocytoviricota</taxon>
        <taxon>Pokkesviricetes</taxon>
        <taxon>Asfuvirales</taxon>
        <taxon>Asfarviridae</taxon>
        <taxon>Asfivirus</taxon>
        <taxon>Asfivirus haemorrhagiae</taxon>
    </lineage>
</organism>
<keyword evidence="1" id="KW-0812">Transmembrane</keyword>
<evidence type="ECO:0000313" key="3">
    <source>
        <dbReference type="Proteomes" id="UP000105860"/>
    </source>
</evidence>
<organismHost>
    <name type="scientific">Phacochoerus aethiopicus</name>
    <name type="common">Warthog</name>
    <dbReference type="NCBI Taxonomy" id="85517"/>
</organismHost>
<keyword evidence="1" id="KW-1133">Transmembrane helix</keyword>
<evidence type="ECO:0000256" key="1">
    <source>
        <dbReference type="SAM" id="Phobius"/>
    </source>
</evidence>
<dbReference type="RefSeq" id="YP_009702749.1">
    <property type="nucleotide sequence ID" value="NC_044945.1"/>
</dbReference>
<protein>
    <submittedName>
        <fullName evidence="2">BA71V-X69R</fullName>
    </submittedName>
</protein>
<dbReference type="GeneID" id="41901554"/>
<organismHost>
    <name type="scientific">Sus scrofa</name>
    <name type="common">Pig</name>
    <dbReference type="NCBI Taxonomy" id="9823"/>
</organismHost>
<proteinExistence type="predicted"/>
<organismHost>
    <name type="scientific">Ornithodoros</name>
    <name type="common">relapsing fever ticks</name>
    <dbReference type="NCBI Taxonomy" id="6937"/>
</organismHost>
<keyword evidence="1" id="KW-0472">Membrane</keyword>
<name>A0A0C5AW83_ASF</name>